<evidence type="ECO:0000256" key="1">
    <source>
        <dbReference type="SAM" id="MobiDB-lite"/>
    </source>
</evidence>
<dbReference type="EMBL" id="FJUX01000131">
    <property type="protein sequence ID" value="CZT10688.1"/>
    <property type="molecule type" value="Genomic_DNA"/>
</dbReference>
<organism evidence="2 3">
    <name type="scientific">Rhynchosporium agropyri</name>
    <dbReference type="NCBI Taxonomy" id="914238"/>
    <lineage>
        <taxon>Eukaryota</taxon>
        <taxon>Fungi</taxon>
        <taxon>Dikarya</taxon>
        <taxon>Ascomycota</taxon>
        <taxon>Pezizomycotina</taxon>
        <taxon>Leotiomycetes</taxon>
        <taxon>Helotiales</taxon>
        <taxon>Ploettnerulaceae</taxon>
        <taxon>Rhynchosporium</taxon>
    </lineage>
</organism>
<dbReference type="AlphaFoldDB" id="A0A1E1LJK9"/>
<dbReference type="Proteomes" id="UP000178912">
    <property type="component" value="Unassembled WGS sequence"/>
</dbReference>
<reference evidence="3" key="1">
    <citation type="submission" date="2016-03" db="EMBL/GenBank/DDBJ databases">
        <authorList>
            <person name="Guldener U."/>
        </authorList>
    </citation>
    <scope>NUCLEOTIDE SEQUENCE [LARGE SCALE GENOMIC DNA]</scope>
    <source>
        <strain evidence="3">04CH-RAC-A.6.1</strain>
    </source>
</reference>
<feature type="region of interest" description="Disordered" evidence="1">
    <location>
        <begin position="89"/>
        <end position="116"/>
    </location>
</feature>
<sequence>MGATSHDLADSETLDEEVGCSLLSNCDELITVKARLEARKISGADFFRQFLRLEKINLGIDTWTNRTLYEVRCELYDFIRQIEAESSQPEQPVLGECSDASHSKAKEASSARTRDLSASHKTTEFLLDGTKFDVNPKYSPSHLKNKENSRALLELNSAVESWSYLSLEGALGHLMMHDHIQEVKAQNCSAAELFRAFIRVQGVRRGTSKRCPNYIDPSIKLLKAFAT</sequence>
<name>A0A1E1LJK9_9HELO</name>
<protein>
    <submittedName>
        <fullName evidence="2">Uncharacterized protein</fullName>
    </submittedName>
</protein>
<proteinExistence type="predicted"/>
<feature type="compositionally biased region" description="Basic and acidic residues" evidence="1">
    <location>
        <begin position="99"/>
        <end position="116"/>
    </location>
</feature>
<keyword evidence="3" id="KW-1185">Reference proteome</keyword>
<evidence type="ECO:0000313" key="3">
    <source>
        <dbReference type="Proteomes" id="UP000178912"/>
    </source>
</evidence>
<gene>
    <name evidence="2" type="ORF">RAG0_15101</name>
</gene>
<accession>A0A1E1LJK9</accession>
<evidence type="ECO:0000313" key="2">
    <source>
        <dbReference type="EMBL" id="CZT10688.1"/>
    </source>
</evidence>
<dbReference type="OrthoDB" id="3555011at2759"/>